<dbReference type="KEGG" id="mpl:Mpal_2104"/>
<evidence type="ECO:0000256" key="3">
    <source>
        <dbReference type="ARBA" id="ARBA00022741"/>
    </source>
</evidence>
<dbReference type="InterPro" id="IPR004860">
    <property type="entry name" value="LAGLIDADG_dom"/>
</dbReference>
<dbReference type="Gene3D" id="3.30.1640.10">
    <property type="entry name" value="mini-chromosome maintenance (MCM) complex, chain A, domain 1"/>
    <property type="match status" value="1"/>
</dbReference>
<dbReference type="STRING" id="521011.Mpal_2104"/>
<dbReference type="GO" id="GO:0005524">
    <property type="term" value="F:ATP binding"/>
    <property type="evidence" value="ECO:0007669"/>
    <property type="project" value="UniProtKB-KW"/>
</dbReference>
<sequence length="1064" mass="120496">MSGPEDEFAEISDRVAEWSRFLKTRYKKELTELLREYPHKRSLVIDYHQVESFGKPGLRMADEILENPGKVIEDLRDAIKTQHVVKTRKNEQIPREINLRFINLPQKICARDIRSEQINKMLSVEGILRKTTEVRPRIVEAIFRCPAGHMTRRMQEYGRFIEPEQCGTEGCTFRKLQLMAKRSRFIDAQKVRIQESPEGLRGGQQPQTLDVDVTDDITGTVAPGDRVVINGILRSQQRVTYGTKSTTFDIYLECNSIEVAEKEFEEVNITEKDEEEIIRLSTDPTIYRKIVHSIAPTIYGNEDVKEAIALQLFGGITKEMPDGSRLRGDIHVLLIGDPGIAKSQILRYVVNLSPRGIYTSGQSSTSAGLTATAVKDEFGDGRWTLEAGALVLADMGIAAVDEMDKMQKEDRSALHEAMEQQCYDDQTEILTEKGWKFFKDLGKNERVASLTQDGFLTYEIPSQHVISDYDGQMYYIKSRQVNLAVTPNHNMYVNLNKRANDWEGFKLIRMDELPINKRMRFKKNAKWQGDTVATHTVPGIIKFGNQNCKGYETEPIIVKMDDWLEFLGYFLSEGSVQKHWETGVPYRVNISQKIPESTEIIRICLEKLPFNYSYDGANFSINSKQLAGHLVEFGKCHEKYVPAYAKQVPPEQIQILLNALVLGDGWTRKTTRQTVYITSSKRLADDVTELLLKIGWSGNIYCQHHAGDTIKDPRGIETRYTHGIWEVSFIRDGVNEPNINTNGEKHIQIKPYSGKIYCVEVPEHLLYVRRDGIPVWCGNTISVAKAGITATLKTRCALLGAANPKLGRFDEYADIGEQINMPPSLLSRFDLIFILTDKPDHKRDEAIADFIIRSHGVGELIAQHSRDPIEGVTDEYITQQLAPVTPDIDAGMLRKYIAYAKRTCFPILSTEAKETLIAYYMKLRDLADSNKPVPVTARQLEALVRLAEASARVRLSKSIENSDAERVVKIVDTCLRQVAYDAKTGTFDIDKVATGISKGKRDMIRMIKDVIRENGDVSGRAQIQQVIDLVAQQGFGKDEVKKQIDAFLRSGEAMEPKNGVIKLI</sequence>
<dbReference type="Gene3D" id="3.40.50.300">
    <property type="entry name" value="P-loop containing nucleotide triphosphate hydrolases"/>
    <property type="match status" value="2"/>
</dbReference>
<dbReference type="InterPro" id="IPR033762">
    <property type="entry name" value="MCM_OB"/>
</dbReference>
<dbReference type="RefSeq" id="WP_012618721.1">
    <property type="nucleotide sequence ID" value="NC_011832.1"/>
</dbReference>
<dbReference type="PROSITE" id="PS50819">
    <property type="entry name" value="INTEIN_ENDONUCLEASE"/>
    <property type="match status" value="1"/>
</dbReference>
<dbReference type="PANTHER" id="PTHR11630">
    <property type="entry name" value="DNA REPLICATION LICENSING FACTOR MCM FAMILY MEMBER"/>
    <property type="match status" value="1"/>
</dbReference>
<dbReference type="InterPro" id="IPR041562">
    <property type="entry name" value="MCM_lid"/>
</dbReference>
<dbReference type="Gene3D" id="3.10.28.10">
    <property type="entry name" value="Homing endonucleases"/>
    <property type="match status" value="1"/>
</dbReference>
<dbReference type="Pfam" id="PF14528">
    <property type="entry name" value="LAGLIDADG_3"/>
    <property type="match status" value="1"/>
</dbReference>
<dbReference type="GO" id="GO:0042555">
    <property type="term" value="C:MCM complex"/>
    <property type="evidence" value="ECO:0007669"/>
    <property type="project" value="TreeGrafter"/>
</dbReference>
<gene>
    <name evidence="9" type="ordered locus">Mpal_2104</name>
</gene>
<evidence type="ECO:0000313" key="9">
    <source>
        <dbReference type="EMBL" id="ACL17402.1"/>
    </source>
</evidence>
<evidence type="ECO:0000256" key="6">
    <source>
        <dbReference type="RuleBase" id="RU004070"/>
    </source>
</evidence>
<dbReference type="InterPro" id="IPR031327">
    <property type="entry name" value="MCM"/>
</dbReference>
<dbReference type="Pfam" id="PF17855">
    <property type="entry name" value="MCM_lid"/>
    <property type="match status" value="1"/>
</dbReference>
<dbReference type="InterPro" id="IPR001208">
    <property type="entry name" value="MCM_dom"/>
</dbReference>
<keyword evidence="5 6" id="KW-0238">DNA-binding</keyword>
<dbReference type="GO" id="GO:0003697">
    <property type="term" value="F:single-stranded DNA binding"/>
    <property type="evidence" value="ECO:0007669"/>
    <property type="project" value="TreeGrafter"/>
</dbReference>
<name>B8GDQ1_METPE</name>
<dbReference type="EMBL" id="CP001338">
    <property type="protein sequence ID" value="ACL17402.1"/>
    <property type="molecule type" value="Genomic_DNA"/>
</dbReference>
<evidence type="ECO:0000313" key="10">
    <source>
        <dbReference type="Proteomes" id="UP000002457"/>
    </source>
</evidence>
<comment type="similarity">
    <text evidence="1 6">Belongs to the MCM family.</text>
</comment>
<dbReference type="SUPFAM" id="SSF50249">
    <property type="entry name" value="Nucleic acid-binding proteins"/>
    <property type="match status" value="1"/>
</dbReference>
<keyword evidence="10" id="KW-1185">Reference proteome</keyword>
<dbReference type="InterPro" id="IPR027434">
    <property type="entry name" value="Homing_endonucl"/>
</dbReference>
<dbReference type="Gene3D" id="2.170.16.10">
    <property type="entry name" value="Hedgehog/Intein (Hint) domain"/>
    <property type="match status" value="1"/>
</dbReference>
<dbReference type="SMART" id="SM00350">
    <property type="entry name" value="MCM"/>
    <property type="match status" value="1"/>
</dbReference>
<reference evidence="9 10" key="1">
    <citation type="journal article" date="2015" name="Genome Announc.">
        <title>Complete Genome Sequence of Methanosphaerula palustris E1-9CT, a Hydrogenotrophic Methanogen Isolated from a Minerotrophic Fen Peatland.</title>
        <authorList>
            <person name="Cadillo-Quiroz H."/>
            <person name="Browne P."/>
            <person name="Kyrpides N."/>
            <person name="Woyke T."/>
            <person name="Goodwin L."/>
            <person name="Detter C."/>
            <person name="Yavitt J.B."/>
            <person name="Zinder S.H."/>
        </authorList>
    </citation>
    <scope>NUCLEOTIDE SEQUENCE [LARGE SCALE GENOMIC DNA]</scope>
    <source>
        <strain evidence="10">ATCC BAA-1556 / DSM 19958 / E1-9c</strain>
    </source>
</reference>
<evidence type="ECO:0000256" key="4">
    <source>
        <dbReference type="ARBA" id="ARBA00022840"/>
    </source>
</evidence>
<evidence type="ECO:0000256" key="1">
    <source>
        <dbReference type="ARBA" id="ARBA00008010"/>
    </source>
</evidence>
<evidence type="ECO:0000259" key="7">
    <source>
        <dbReference type="PROSITE" id="PS50051"/>
    </source>
</evidence>
<dbReference type="PROSITE" id="PS50051">
    <property type="entry name" value="MCM_2"/>
    <property type="match status" value="2"/>
</dbReference>
<evidence type="ECO:0000256" key="5">
    <source>
        <dbReference type="ARBA" id="ARBA00023125"/>
    </source>
</evidence>
<protein>
    <submittedName>
        <fullName evidence="9">MCM family protein</fullName>
    </submittedName>
</protein>
<proteinExistence type="inferred from homology"/>
<dbReference type="GeneID" id="7271582"/>
<dbReference type="eggNOG" id="arCOG00439">
    <property type="taxonomic scope" value="Archaea"/>
</dbReference>
<dbReference type="SUPFAM" id="SSF51294">
    <property type="entry name" value="Hedgehog/intein (Hint) domain"/>
    <property type="match status" value="1"/>
</dbReference>
<evidence type="ECO:0000256" key="2">
    <source>
        <dbReference type="ARBA" id="ARBA00022705"/>
    </source>
</evidence>
<evidence type="ECO:0000259" key="8">
    <source>
        <dbReference type="PROSITE" id="PS50819"/>
    </source>
</evidence>
<accession>B8GDQ1</accession>
<keyword evidence="2" id="KW-0235">DNA replication</keyword>
<dbReference type="Pfam" id="PF00493">
    <property type="entry name" value="MCM"/>
    <property type="match status" value="2"/>
</dbReference>
<dbReference type="PANTHER" id="PTHR11630:SF66">
    <property type="entry name" value="DNA REPLICATION LICENSING FACTOR MCM4"/>
    <property type="match status" value="1"/>
</dbReference>
<feature type="domain" description="MCM C-terminal AAA(+) ATPase" evidence="7">
    <location>
        <begin position="286"/>
        <end position="421"/>
    </location>
</feature>
<dbReference type="AlphaFoldDB" id="B8GDQ1"/>
<dbReference type="InterPro" id="IPR036844">
    <property type="entry name" value="Hint_dom_sf"/>
</dbReference>
<dbReference type="PRINTS" id="PR01657">
    <property type="entry name" value="MCMFAMILY"/>
</dbReference>
<dbReference type="InterPro" id="IPR012340">
    <property type="entry name" value="NA-bd_OB-fold"/>
</dbReference>
<dbReference type="HOGENOM" id="CLU_000995_7_2_2"/>
<keyword evidence="4 6" id="KW-0067">ATP-binding</keyword>
<dbReference type="InterPro" id="IPR027417">
    <property type="entry name" value="P-loop_NTPase"/>
</dbReference>
<feature type="domain" description="MCM C-terminal AAA(+) ATPase" evidence="7">
    <location>
        <begin position="780"/>
        <end position="851"/>
    </location>
</feature>
<dbReference type="PRINTS" id="PR00379">
    <property type="entry name" value="INTEIN"/>
</dbReference>
<dbReference type="Gene3D" id="1.10.10.10">
    <property type="entry name" value="Winged helix-like DNA-binding domain superfamily/Winged helix DNA-binding domain"/>
    <property type="match status" value="1"/>
</dbReference>
<dbReference type="GO" id="GO:0004519">
    <property type="term" value="F:endonuclease activity"/>
    <property type="evidence" value="ECO:0007669"/>
    <property type="project" value="InterPro"/>
</dbReference>
<dbReference type="Proteomes" id="UP000002457">
    <property type="component" value="Chromosome"/>
</dbReference>
<feature type="domain" description="DOD-type homing endonuclease" evidence="8">
    <location>
        <begin position="566"/>
        <end position="696"/>
    </location>
</feature>
<dbReference type="SUPFAM" id="SSF52540">
    <property type="entry name" value="P-loop containing nucleoside triphosphate hydrolases"/>
    <property type="match status" value="2"/>
</dbReference>
<dbReference type="GO" id="GO:0017116">
    <property type="term" value="F:single-stranded DNA helicase activity"/>
    <property type="evidence" value="ECO:0007669"/>
    <property type="project" value="TreeGrafter"/>
</dbReference>
<keyword evidence="3 6" id="KW-0547">Nucleotide-binding</keyword>
<dbReference type="Pfam" id="PF17207">
    <property type="entry name" value="MCM_OB"/>
    <property type="match status" value="1"/>
</dbReference>
<dbReference type="Gene3D" id="2.40.50.140">
    <property type="entry name" value="Nucleic acid-binding proteins"/>
    <property type="match status" value="1"/>
</dbReference>
<dbReference type="SUPFAM" id="SSF55608">
    <property type="entry name" value="Homing endonucleases"/>
    <property type="match status" value="1"/>
</dbReference>
<dbReference type="InterPro" id="IPR004042">
    <property type="entry name" value="Intein_endonuc_central"/>
</dbReference>
<dbReference type="InterPro" id="IPR006142">
    <property type="entry name" value="INTEIN"/>
</dbReference>
<dbReference type="GO" id="GO:0006260">
    <property type="term" value="P:DNA replication"/>
    <property type="evidence" value="ECO:0007669"/>
    <property type="project" value="UniProtKB-KW"/>
</dbReference>
<dbReference type="GO" id="GO:0016539">
    <property type="term" value="P:intein-mediated protein splicing"/>
    <property type="evidence" value="ECO:0007669"/>
    <property type="project" value="InterPro"/>
</dbReference>
<organism evidence="9 10">
    <name type="scientific">Methanosphaerula palustris (strain ATCC BAA-1556 / DSM 19958 / E1-9c)</name>
    <dbReference type="NCBI Taxonomy" id="521011"/>
    <lineage>
        <taxon>Archaea</taxon>
        <taxon>Methanobacteriati</taxon>
        <taxon>Methanobacteriota</taxon>
        <taxon>Stenosarchaea group</taxon>
        <taxon>Methanomicrobia</taxon>
        <taxon>Methanomicrobiales</taxon>
        <taxon>Methanoregulaceae</taxon>
        <taxon>Methanosphaerula</taxon>
    </lineage>
</organism>
<dbReference type="InterPro" id="IPR036388">
    <property type="entry name" value="WH-like_DNA-bd_sf"/>
</dbReference>
<dbReference type="OrthoDB" id="6747at2157"/>
<dbReference type="Gene3D" id="2.20.28.10">
    <property type="match status" value="1"/>
</dbReference>